<evidence type="ECO:0000256" key="1">
    <source>
        <dbReference type="SAM" id="MobiDB-lite"/>
    </source>
</evidence>
<protein>
    <submittedName>
        <fullName evidence="2">Uncharacterized protein</fullName>
    </submittedName>
</protein>
<dbReference type="EMBL" id="JASGXD010000013">
    <property type="protein sequence ID" value="KAK6001679.1"/>
    <property type="molecule type" value="Genomic_DNA"/>
</dbReference>
<reference evidence="2 3" key="1">
    <citation type="submission" date="2023-11" db="EMBL/GenBank/DDBJ databases">
        <title>Draft genome sequence and annotation of the polyextremotolerant black yeast-like fungus Aureobasidium pullulans NRRL 62042.</title>
        <authorList>
            <person name="Dielentheis-Frenken M.R.E."/>
            <person name="Wibberg D."/>
            <person name="Blank L.M."/>
            <person name="Tiso T."/>
        </authorList>
    </citation>
    <scope>NUCLEOTIDE SEQUENCE [LARGE SCALE GENOMIC DNA]</scope>
    <source>
        <strain evidence="2 3">NRRL 62042</strain>
    </source>
</reference>
<keyword evidence="3" id="KW-1185">Reference proteome</keyword>
<feature type="region of interest" description="Disordered" evidence="1">
    <location>
        <begin position="1"/>
        <end position="26"/>
    </location>
</feature>
<sequence length="165" mass="19444">MSDTKSADPADSPTHQDLGTALPPPPSPTRILLRLPVKEWVWESYSDAIVAYLEWANRSVSDFRQGKHEVFVELQQDPEVPQKRYHIALDLYTLSYNVKDMKDVRNMEDVKHEMYDVRRDSEGKITLRLPHPERHVAHIIRRTREITDEKWPWEGEHVMLKAYTK</sequence>
<accession>A0ABR0TB93</accession>
<organism evidence="2 3">
    <name type="scientific">Aureobasidium pullulans</name>
    <name type="common">Black yeast</name>
    <name type="synonym">Pullularia pullulans</name>
    <dbReference type="NCBI Taxonomy" id="5580"/>
    <lineage>
        <taxon>Eukaryota</taxon>
        <taxon>Fungi</taxon>
        <taxon>Dikarya</taxon>
        <taxon>Ascomycota</taxon>
        <taxon>Pezizomycotina</taxon>
        <taxon>Dothideomycetes</taxon>
        <taxon>Dothideomycetidae</taxon>
        <taxon>Dothideales</taxon>
        <taxon>Saccotheciaceae</taxon>
        <taxon>Aureobasidium</taxon>
    </lineage>
</organism>
<name>A0ABR0TB93_AURPU</name>
<dbReference type="Proteomes" id="UP001341245">
    <property type="component" value="Unassembled WGS sequence"/>
</dbReference>
<proteinExistence type="predicted"/>
<evidence type="ECO:0000313" key="2">
    <source>
        <dbReference type="EMBL" id="KAK6001679.1"/>
    </source>
</evidence>
<evidence type="ECO:0000313" key="3">
    <source>
        <dbReference type="Proteomes" id="UP001341245"/>
    </source>
</evidence>
<gene>
    <name evidence="2" type="ORF">QM012_002169</name>
</gene>
<comment type="caution">
    <text evidence="2">The sequence shown here is derived from an EMBL/GenBank/DDBJ whole genome shotgun (WGS) entry which is preliminary data.</text>
</comment>